<dbReference type="EMBL" id="VKGK01000002">
    <property type="protein sequence ID" value="TRY15907.1"/>
    <property type="molecule type" value="Genomic_DNA"/>
</dbReference>
<evidence type="ECO:0000256" key="5">
    <source>
        <dbReference type="SAM" id="SignalP"/>
    </source>
</evidence>
<dbReference type="AlphaFoldDB" id="A0A553JTX3"/>
<evidence type="ECO:0000313" key="8">
    <source>
        <dbReference type="Proteomes" id="UP000318126"/>
    </source>
</evidence>
<organism evidence="7 8">
    <name type="scientific">Shewanella hanedai</name>
    <name type="common">Alteromonas hanedai</name>
    <dbReference type="NCBI Taxonomy" id="25"/>
    <lineage>
        <taxon>Bacteria</taxon>
        <taxon>Pseudomonadati</taxon>
        <taxon>Pseudomonadota</taxon>
        <taxon>Gammaproteobacteria</taxon>
        <taxon>Alteromonadales</taxon>
        <taxon>Shewanellaceae</taxon>
        <taxon>Shewanella</taxon>
    </lineage>
</organism>
<keyword evidence="2 4" id="KW-0479">Metal-binding</keyword>
<evidence type="ECO:0000256" key="3">
    <source>
        <dbReference type="ARBA" id="ARBA00023004"/>
    </source>
</evidence>
<dbReference type="Pfam" id="PF00034">
    <property type="entry name" value="Cytochrom_C"/>
    <property type="match status" value="1"/>
</dbReference>
<keyword evidence="1 4" id="KW-0349">Heme</keyword>
<dbReference type="GO" id="GO:0020037">
    <property type="term" value="F:heme binding"/>
    <property type="evidence" value="ECO:0007669"/>
    <property type="project" value="InterPro"/>
</dbReference>
<comment type="caution">
    <text evidence="7">The sequence shown here is derived from an EMBL/GenBank/DDBJ whole genome shotgun (WGS) entry which is preliminary data.</text>
</comment>
<evidence type="ECO:0000259" key="6">
    <source>
        <dbReference type="PROSITE" id="PS51007"/>
    </source>
</evidence>
<evidence type="ECO:0000256" key="4">
    <source>
        <dbReference type="PROSITE-ProRule" id="PRU00433"/>
    </source>
</evidence>
<dbReference type="GO" id="GO:0009055">
    <property type="term" value="F:electron transfer activity"/>
    <property type="evidence" value="ECO:0007669"/>
    <property type="project" value="InterPro"/>
</dbReference>
<dbReference type="Proteomes" id="UP000318126">
    <property type="component" value="Unassembled WGS sequence"/>
</dbReference>
<evidence type="ECO:0000256" key="1">
    <source>
        <dbReference type="ARBA" id="ARBA00022617"/>
    </source>
</evidence>
<keyword evidence="3 4" id="KW-0408">Iron</keyword>
<name>A0A553JTX3_SHEHA</name>
<keyword evidence="5" id="KW-0732">Signal</keyword>
<keyword evidence="8" id="KW-1185">Reference proteome</keyword>
<evidence type="ECO:0000256" key="2">
    <source>
        <dbReference type="ARBA" id="ARBA00022723"/>
    </source>
</evidence>
<dbReference type="SUPFAM" id="SSF81853">
    <property type="entry name" value="Family 10 polysaccharide lyase"/>
    <property type="match status" value="1"/>
</dbReference>
<feature type="signal peptide" evidence="5">
    <location>
        <begin position="1"/>
        <end position="25"/>
    </location>
</feature>
<proteinExistence type="predicted"/>
<dbReference type="SUPFAM" id="SSF46626">
    <property type="entry name" value="Cytochrome c"/>
    <property type="match status" value="1"/>
</dbReference>
<dbReference type="RefSeq" id="WP_143563002.1">
    <property type="nucleotide sequence ID" value="NZ_BMPL01000002.1"/>
</dbReference>
<dbReference type="InterPro" id="IPR036909">
    <property type="entry name" value="Cyt_c-like_dom_sf"/>
</dbReference>
<dbReference type="GO" id="GO:0046872">
    <property type="term" value="F:metal ion binding"/>
    <property type="evidence" value="ECO:0007669"/>
    <property type="project" value="UniProtKB-KW"/>
</dbReference>
<dbReference type="OrthoDB" id="9779283at2"/>
<sequence>MKNKQFIIKIFCISIASAFITQALAKNYILTPDQRTVTIKGGFSQPDLSQYRSSIDSKIIDRTFYTNEATFMANEGYKTGMEGYNDMVKASFPIAYKRAFQWVTAREMYFYARYLLDYIGGRSHSGVHMVHGPYFSMKADKHSQFNKLVRDRGERQFSNKDILLGMDLPLVYQRTGFPRVFDDIQPTYLQYKSVQPFFTGQLDNTDSFDDPISGKKGGWGVPNTYFNDLPQRFDHGDMDTTFNLGAMGQFVKRRSQWLDRFFQANHRGTTHISKHKEVPLLGNDAEEGMRGWGLTMSALNAMLQVKSSMFTDGEKLIGVNTDTYDPKNGFKYLPHEIKPNLLWVGDIPERVWAMDIQDPSSQLWDQASWVWATSAYAVAANRRGDFFTDNPPVDGGLVEKRTGLLAESIGNAVFSNIQAMHTDNNILVSQWHPEEGKGSTITLKDMAMALVAINDMAQSWQNMARKPELVQQAKTLLVNNADFLVKVQNPNGSFNSSYSTSGQAQGKNGLAVSQFEGIRALIAAYYSSRDDKYLTAARKAYNHVNRDYWQVKDGVYRSELNNDIATVTPYSVGVTMAALREVMFTTPSYLLEDQVEHMTRWWVQTVNQSGLLLSEHQSTGEVFTGYGTGDDDADGIPYVSKAHGEYGAAPVMAAVVKINLGSASNAAFNAIEGDTYQGDNLDHVAMNFSLAQHPSLKHAPQLALTNQGVEGLVNRSDLVRTDGSHIPLQPSKPILIGKGTQHDLSGKQIFEANCMLCHGQNGEGIDGKPLKNFMGYPAATMEAFVFSGNPTASMPAFGIGNNDKVGGTLTKDEIKRVVSYVQSNSFKHNYAESQKGHIIKGFQAKDIWFYLSRYNVQHRGEKMIDASIAQQYIEQMQNPAKVKAAQYENIQRSKPDADVTQADMPQ</sequence>
<protein>
    <submittedName>
        <fullName evidence="7">C-type cytochrome</fullName>
    </submittedName>
</protein>
<dbReference type="PROSITE" id="PS51007">
    <property type="entry name" value="CYTC"/>
    <property type="match status" value="1"/>
</dbReference>
<accession>A0A553JTX3</accession>
<evidence type="ECO:0000313" key="7">
    <source>
        <dbReference type="EMBL" id="TRY15907.1"/>
    </source>
</evidence>
<reference evidence="8" key="1">
    <citation type="submission" date="2019-07" db="EMBL/GenBank/DDBJ databases">
        <title>Shewanella sp. YLB-08 draft genomic sequence.</title>
        <authorList>
            <person name="Yu L."/>
        </authorList>
    </citation>
    <scope>NUCLEOTIDE SEQUENCE [LARGE SCALE GENOMIC DNA]</scope>
    <source>
        <strain evidence="8">JCM 20706</strain>
    </source>
</reference>
<feature type="domain" description="Cytochrome c" evidence="6">
    <location>
        <begin position="741"/>
        <end position="825"/>
    </location>
</feature>
<dbReference type="InterPro" id="IPR009056">
    <property type="entry name" value="Cyt_c-like_dom"/>
</dbReference>
<feature type="chain" id="PRO_5021890018" evidence="5">
    <location>
        <begin position="26"/>
        <end position="906"/>
    </location>
</feature>
<gene>
    <name evidence="7" type="ORF">FN961_02705</name>
</gene>
<dbReference type="Gene3D" id="1.10.760.10">
    <property type="entry name" value="Cytochrome c-like domain"/>
    <property type="match status" value="1"/>
</dbReference>